<sequence length="123" mass="13487">MSEPHPIKGEYYTVNPMAIRSVLDVYGENKRAVSTIESEEFGTVAYVSIGAMLVGAIELTSTPGNTVERLDEHGFFAFGGSTIVLLFEPKTIQFDRDLVELSEKSMETLIQVGDRIGTSIRGL</sequence>
<dbReference type="Pfam" id="PF02666">
    <property type="entry name" value="PS_Dcarbxylase"/>
    <property type="match status" value="1"/>
</dbReference>
<dbReference type="AlphaFoldDB" id="A0A9P6FM19"/>
<dbReference type="PANTHER" id="PTHR10067:SF17">
    <property type="entry name" value="PHOSPHATIDYLSERINE DECARBOXYLASE PROENZYME 2"/>
    <property type="match status" value="1"/>
</dbReference>
<keyword evidence="2" id="KW-0456">Lyase</keyword>
<accession>A0A9P6FM19</accession>
<dbReference type="GO" id="GO:0008654">
    <property type="term" value="P:phospholipid biosynthetic process"/>
    <property type="evidence" value="ECO:0007669"/>
    <property type="project" value="InterPro"/>
</dbReference>
<protein>
    <recommendedName>
        <fullName evidence="5">Phosphatidylserine decarboxylase</fullName>
    </recommendedName>
</protein>
<proteinExistence type="predicted"/>
<dbReference type="EMBL" id="JAABOA010004682">
    <property type="protein sequence ID" value="KAF9577546.1"/>
    <property type="molecule type" value="Genomic_DNA"/>
</dbReference>
<evidence type="ECO:0000256" key="1">
    <source>
        <dbReference type="ARBA" id="ARBA00022793"/>
    </source>
</evidence>
<dbReference type="OrthoDB" id="5973539at2759"/>
<dbReference type="GO" id="GO:0004609">
    <property type="term" value="F:phosphatidylserine decarboxylase activity"/>
    <property type="evidence" value="ECO:0007669"/>
    <property type="project" value="InterPro"/>
</dbReference>
<keyword evidence="4" id="KW-1185">Reference proteome</keyword>
<reference evidence="3" key="1">
    <citation type="journal article" date="2020" name="Fungal Divers.">
        <title>Resolving the Mortierellaceae phylogeny through synthesis of multi-gene phylogenetics and phylogenomics.</title>
        <authorList>
            <person name="Vandepol N."/>
            <person name="Liber J."/>
            <person name="Desiro A."/>
            <person name="Na H."/>
            <person name="Kennedy M."/>
            <person name="Barry K."/>
            <person name="Grigoriev I.V."/>
            <person name="Miller A.N."/>
            <person name="O'Donnell K."/>
            <person name="Stajich J.E."/>
            <person name="Bonito G."/>
        </authorList>
    </citation>
    <scope>NUCLEOTIDE SEQUENCE</scope>
    <source>
        <strain evidence="3">KOD1015</strain>
    </source>
</reference>
<organism evidence="3 4">
    <name type="scientific">Lunasporangiospora selenospora</name>
    <dbReference type="NCBI Taxonomy" id="979761"/>
    <lineage>
        <taxon>Eukaryota</taxon>
        <taxon>Fungi</taxon>
        <taxon>Fungi incertae sedis</taxon>
        <taxon>Mucoromycota</taxon>
        <taxon>Mortierellomycotina</taxon>
        <taxon>Mortierellomycetes</taxon>
        <taxon>Mortierellales</taxon>
        <taxon>Mortierellaceae</taxon>
        <taxon>Lunasporangiospora</taxon>
    </lineage>
</organism>
<keyword evidence="1" id="KW-0210">Decarboxylase</keyword>
<dbReference type="PANTHER" id="PTHR10067">
    <property type="entry name" value="PHOSPHATIDYLSERINE DECARBOXYLASE"/>
    <property type="match status" value="1"/>
</dbReference>
<name>A0A9P6FM19_9FUNG</name>
<dbReference type="InterPro" id="IPR003817">
    <property type="entry name" value="PS_Dcarbxylase"/>
</dbReference>
<evidence type="ECO:0008006" key="5">
    <source>
        <dbReference type="Google" id="ProtNLM"/>
    </source>
</evidence>
<comment type="caution">
    <text evidence="3">The sequence shown here is derived from an EMBL/GenBank/DDBJ whole genome shotgun (WGS) entry which is preliminary data.</text>
</comment>
<dbReference type="Proteomes" id="UP000780801">
    <property type="component" value="Unassembled WGS sequence"/>
</dbReference>
<evidence type="ECO:0000313" key="3">
    <source>
        <dbReference type="EMBL" id="KAF9577546.1"/>
    </source>
</evidence>
<evidence type="ECO:0000313" key="4">
    <source>
        <dbReference type="Proteomes" id="UP000780801"/>
    </source>
</evidence>
<gene>
    <name evidence="3" type="ORF">BGW38_007167</name>
</gene>
<evidence type="ECO:0000256" key="2">
    <source>
        <dbReference type="ARBA" id="ARBA00023239"/>
    </source>
</evidence>